<reference evidence="1" key="2">
    <citation type="submission" date="2019-01" db="UniProtKB">
        <authorList>
            <consortium name="EnsemblPlants"/>
        </authorList>
    </citation>
    <scope>IDENTIFICATION</scope>
    <source>
        <strain evidence="1">cv. Heinz 1706</strain>
    </source>
</reference>
<dbReference type="EnsemblPlants" id="Solyc09g018805.1.1">
    <property type="protein sequence ID" value="Solyc09g018805.1.1"/>
    <property type="gene ID" value="Solyc09g018805.1"/>
</dbReference>
<sequence>MGIMSGKKLIWYHKTNIDYHETFSHVVHAPTLRLSYWSSKSIHFSAFYSIYYKRFSPYISIASLISAKYISDVLHKFHSHTCKPVRVPIASCTSISFMDDELLSYPSEYRSYKKFDYNGSIYRLCCECRMSIYACSPPLICIM</sequence>
<dbReference type="InParanoid" id="A0A3Q7IWC2"/>
<evidence type="ECO:0000313" key="2">
    <source>
        <dbReference type="Proteomes" id="UP000004994"/>
    </source>
</evidence>
<dbReference type="Proteomes" id="UP000004994">
    <property type="component" value="Chromosome 9"/>
</dbReference>
<dbReference type="AlphaFoldDB" id="A0A3Q7IWC2"/>
<dbReference type="Gramene" id="Solyc09g018805.1.1">
    <property type="protein sequence ID" value="Solyc09g018805.1.1"/>
    <property type="gene ID" value="Solyc09g018805.1"/>
</dbReference>
<evidence type="ECO:0000313" key="1">
    <source>
        <dbReference type="EnsemblPlants" id="Solyc09g018805.1.1"/>
    </source>
</evidence>
<protein>
    <submittedName>
        <fullName evidence="1">Uncharacterized protein</fullName>
    </submittedName>
</protein>
<keyword evidence="2" id="KW-1185">Reference proteome</keyword>
<organism evidence="1">
    <name type="scientific">Solanum lycopersicum</name>
    <name type="common">Tomato</name>
    <name type="synonym">Lycopersicon esculentum</name>
    <dbReference type="NCBI Taxonomy" id="4081"/>
    <lineage>
        <taxon>Eukaryota</taxon>
        <taxon>Viridiplantae</taxon>
        <taxon>Streptophyta</taxon>
        <taxon>Embryophyta</taxon>
        <taxon>Tracheophyta</taxon>
        <taxon>Spermatophyta</taxon>
        <taxon>Magnoliopsida</taxon>
        <taxon>eudicotyledons</taxon>
        <taxon>Gunneridae</taxon>
        <taxon>Pentapetalae</taxon>
        <taxon>asterids</taxon>
        <taxon>lamiids</taxon>
        <taxon>Solanales</taxon>
        <taxon>Solanaceae</taxon>
        <taxon>Solanoideae</taxon>
        <taxon>Solaneae</taxon>
        <taxon>Solanum</taxon>
        <taxon>Solanum subgen. Lycopersicon</taxon>
    </lineage>
</organism>
<reference evidence="1" key="1">
    <citation type="journal article" date="2012" name="Nature">
        <title>The tomato genome sequence provides insights into fleshy fruit evolution.</title>
        <authorList>
            <consortium name="Tomato Genome Consortium"/>
        </authorList>
    </citation>
    <scope>NUCLEOTIDE SEQUENCE [LARGE SCALE GENOMIC DNA]</scope>
    <source>
        <strain evidence="1">cv. Heinz 1706</strain>
    </source>
</reference>
<accession>A0A3Q7IWC2</accession>
<proteinExistence type="predicted"/>
<name>A0A3Q7IWC2_SOLLC</name>